<keyword evidence="3" id="KW-0010">Activator</keyword>
<dbReference type="GO" id="GO:0006357">
    <property type="term" value="P:regulation of transcription by RNA polymerase II"/>
    <property type="evidence" value="ECO:0007669"/>
    <property type="project" value="UniProtKB-ARBA"/>
</dbReference>
<comment type="similarity">
    <text evidence="6">Belongs to the SPT3 family.</text>
</comment>
<dbReference type="GO" id="GO:0005634">
    <property type="term" value="C:nucleus"/>
    <property type="evidence" value="ECO:0007669"/>
    <property type="project" value="UniProtKB-SubCell"/>
</dbReference>
<dbReference type="PANTHER" id="PTHR11380">
    <property type="entry name" value="TRANSCRIPTION INITIATION FACTOR TFIID/SUPT3-RELATED"/>
    <property type="match status" value="1"/>
</dbReference>
<keyword evidence="2" id="KW-0805">Transcription regulation</keyword>
<evidence type="ECO:0000256" key="1">
    <source>
        <dbReference type="ARBA" id="ARBA00004123"/>
    </source>
</evidence>
<dbReference type="GO" id="GO:0000124">
    <property type="term" value="C:SAGA complex"/>
    <property type="evidence" value="ECO:0007669"/>
    <property type="project" value="TreeGrafter"/>
</dbReference>
<dbReference type="GO" id="GO:0006366">
    <property type="term" value="P:transcription by RNA polymerase II"/>
    <property type="evidence" value="ECO:0007669"/>
    <property type="project" value="InterPro"/>
</dbReference>
<dbReference type="SUPFAM" id="SSF47113">
    <property type="entry name" value="Histone-fold"/>
    <property type="match status" value="1"/>
</dbReference>
<evidence type="ECO:0000256" key="5">
    <source>
        <dbReference type="ARBA" id="ARBA00023242"/>
    </source>
</evidence>
<comment type="caution">
    <text evidence="7">The sequence shown here is derived from an EMBL/GenBank/DDBJ whole genome shotgun (WGS) entry which is preliminary data.</text>
</comment>
<dbReference type="STRING" id="86630.A0A367IJB4"/>
<dbReference type="CDD" id="cd22926">
    <property type="entry name" value="HFD_SPT3"/>
    <property type="match status" value="1"/>
</dbReference>
<evidence type="ECO:0000256" key="3">
    <source>
        <dbReference type="ARBA" id="ARBA00023159"/>
    </source>
</evidence>
<keyword evidence="8" id="KW-1185">Reference proteome</keyword>
<dbReference type="Pfam" id="PF02269">
    <property type="entry name" value="TFIID-18kDa"/>
    <property type="match status" value="1"/>
</dbReference>
<evidence type="ECO:0000256" key="2">
    <source>
        <dbReference type="ARBA" id="ARBA00023015"/>
    </source>
</evidence>
<dbReference type="GO" id="GO:0046982">
    <property type="term" value="F:protein heterodimerization activity"/>
    <property type="evidence" value="ECO:0007669"/>
    <property type="project" value="InterPro"/>
</dbReference>
<evidence type="ECO:0000256" key="4">
    <source>
        <dbReference type="ARBA" id="ARBA00023163"/>
    </source>
</evidence>
<dbReference type="PANTHER" id="PTHR11380:SF16">
    <property type="entry name" value="TRANSCRIPTION INITIATION PROTEIN SPT3 HOMOLOG"/>
    <property type="match status" value="1"/>
</dbReference>
<feature type="non-terminal residue" evidence="7">
    <location>
        <position position="66"/>
    </location>
</feature>
<comment type="subcellular location">
    <subcellularLocation>
        <location evidence="1">Nucleus</location>
    </subcellularLocation>
</comment>
<protein>
    <submittedName>
        <fullName evidence="7">Transcription initiation protein spt3</fullName>
    </submittedName>
</protein>
<dbReference type="OrthoDB" id="66982at2759"/>
<dbReference type="AlphaFoldDB" id="A0A367IJB4"/>
<dbReference type="Proteomes" id="UP000252139">
    <property type="component" value="Unassembled WGS sequence"/>
</dbReference>
<keyword evidence="4" id="KW-0804">Transcription</keyword>
<name>A0A367IJB4_RHIAZ</name>
<dbReference type="InterPro" id="IPR009072">
    <property type="entry name" value="Histone-fold"/>
</dbReference>
<dbReference type="EMBL" id="PJQL01005670">
    <property type="protein sequence ID" value="RCH77774.1"/>
    <property type="molecule type" value="Genomic_DNA"/>
</dbReference>
<dbReference type="Gene3D" id="1.10.20.10">
    <property type="entry name" value="Histone, subunit A"/>
    <property type="match status" value="1"/>
</dbReference>
<dbReference type="FunFam" id="1.10.20.10:FF:000023">
    <property type="entry name" value="transcription initiation protein SPT3 homolog"/>
    <property type="match status" value="1"/>
</dbReference>
<keyword evidence="5" id="KW-0539">Nucleus</keyword>
<gene>
    <name evidence="7" type="primary">SPT3_1</name>
    <name evidence="7" type="ORF">CU097_000443</name>
</gene>
<dbReference type="InterPro" id="IPR003195">
    <property type="entry name" value="TFIID_TAF13"/>
</dbReference>
<accession>A0A367IJB4</accession>
<evidence type="ECO:0000256" key="6">
    <source>
        <dbReference type="ARBA" id="ARBA00061274"/>
    </source>
</evidence>
<reference evidence="7 8" key="1">
    <citation type="journal article" date="2018" name="G3 (Bethesda)">
        <title>Phylogenetic and Phylogenomic Definition of Rhizopus Species.</title>
        <authorList>
            <person name="Gryganskyi A.P."/>
            <person name="Golan J."/>
            <person name="Dolatabadi S."/>
            <person name="Mondo S."/>
            <person name="Robb S."/>
            <person name="Idnurm A."/>
            <person name="Muszewska A."/>
            <person name="Steczkiewicz K."/>
            <person name="Masonjones S."/>
            <person name="Liao H.L."/>
            <person name="Gajdeczka M.T."/>
            <person name="Anike F."/>
            <person name="Vuek A."/>
            <person name="Anishchenko I.M."/>
            <person name="Voigt K."/>
            <person name="de Hoog G.S."/>
            <person name="Smith M.E."/>
            <person name="Heitman J."/>
            <person name="Vilgalys R."/>
            <person name="Stajich J.E."/>
        </authorList>
    </citation>
    <scope>NUCLEOTIDE SEQUENCE [LARGE SCALE GENOMIC DNA]</scope>
    <source>
        <strain evidence="7 8">CBS 357.93</strain>
    </source>
</reference>
<evidence type="ECO:0000313" key="8">
    <source>
        <dbReference type="Proteomes" id="UP000252139"/>
    </source>
</evidence>
<organism evidence="7 8">
    <name type="scientific">Rhizopus azygosporus</name>
    <name type="common">Rhizopus microsporus var. azygosporus</name>
    <dbReference type="NCBI Taxonomy" id="86630"/>
    <lineage>
        <taxon>Eukaryota</taxon>
        <taxon>Fungi</taxon>
        <taxon>Fungi incertae sedis</taxon>
        <taxon>Mucoromycota</taxon>
        <taxon>Mucoromycotina</taxon>
        <taxon>Mucoromycetes</taxon>
        <taxon>Mucorales</taxon>
        <taxon>Mucorineae</taxon>
        <taxon>Rhizopodaceae</taxon>
        <taxon>Rhizopus</taxon>
    </lineage>
</organism>
<proteinExistence type="inferred from homology"/>
<evidence type="ECO:0000313" key="7">
    <source>
        <dbReference type="EMBL" id="RCH77774.1"/>
    </source>
</evidence>
<sequence length="66" mass="7652">MATTAEPKKSKYRFQTEIQQMMFVFGEVSDPLQETTMLVEDIVRSQVIEIIIQAAAQANRRNSRYL</sequence>
<dbReference type="GO" id="GO:0003712">
    <property type="term" value="F:transcription coregulator activity"/>
    <property type="evidence" value="ECO:0007669"/>
    <property type="project" value="TreeGrafter"/>
</dbReference>